<gene>
    <name evidence="4" type="ORF">H5410_059769</name>
</gene>
<keyword evidence="1" id="KW-0479">Metal-binding</keyword>
<feature type="domain" description="CCHC-type" evidence="3">
    <location>
        <begin position="28"/>
        <end position="41"/>
    </location>
</feature>
<evidence type="ECO:0000256" key="1">
    <source>
        <dbReference type="PROSITE-ProRule" id="PRU00047"/>
    </source>
</evidence>
<feature type="compositionally biased region" description="Basic and acidic residues" evidence="2">
    <location>
        <begin position="63"/>
        <end position="78"/>
    </location>
</feature>
<keyword evidence="5" id="KW-1185">Reference proteome</keyword>
<evidence type="ECO:0000259" key="3">
    <source>
        <dbReference type="PROSITE" id="PS50158"/>
    </source>
</evidence>
<feature type="compositionally biased region" description="Basic and acidic residues" evidence="2">
    <location>
        <begin position="101"/>
        <end position="116"/>
    </location>
</feature>
<accession>A0A9J5W395</accession>
<dbReference type="InterPro" id="IPR036875">
    <property type="entry name" value="Znf_CCHC_sf"/>
</dbReference>
<comment type="caution">
    <text evidence="4">The sequence shown here is derived from an EMBL/GenBank/DDBJ whole genome shotgun (WGS) entry which is preliminary data.</text>
</comment>
<evidence type="ECO:0000313" key="5">
    <source>
        <dbReference type="Proteomes" id="UP000824120"/>
    </source>
</evidence>
<proteinExistence type="predicted"/>
<name>A0A9J5W395_SOLCO</name>
<evidence type="ECO:0000313" key="4">
    <source>
        <dbReference type="EMBL" id="KAG5570003.1"/>
    </source>
</evidence>
<dbReference type="PROSITE" id="PS50158">
    <property type="entry name" value="ZF_CCHC"/>
    <property type="match status" value="1"/>
</dbReference>
<dbReference type="EMBL" id="JACXVP010000012">
    <property type="protein sequence ID" value="KAG5570003.1"/>
    <property type="molecule type" value="Genomic_DNA"/>
</dbReference>
<feature type="compositionally biased region" description="Basic and acidic residues" evidence="2">
    <location>
        <begin position="1"/>
        <end position="15"/>
    </location>
</feature>
<reference evidence="4 5" key="1">
    <citation type="submission" date="2020-09" db="EMBL/GenBank/DDBJ databases">
        <title>De no assembly of potato wild relative species, Solanum commersonii.</title>
        <authorList>
            <person name="Cho K."/>
        </authorList>
    </citation>
    <scope>NUCLEOTIDE SEQUENCE [LARGE SCALE GENOMIC DNA]</scope>
    <source>
        <strain evidence="4">LZ3.2</strain>
        <tissue evidence="4">Leaf</tissue>
    </source>
</reference>
<dbReference type="InterPro" id="IPR001878">
    <property type="entry name" value="Znf_CCHC"/>
</dbReference>
<keyword evidence="1" id="KW-0862">Zinc</keyword>
<organism evidence="4 5">
    <name type="scientific">Solanum commersonii</name>
    <name type="common">Commerson's wild potato</name>
    <name type="synonym">Commerson's nightshade</name>
    <dbReference type="NCBI Taxonomy" id="4109"/>
    <lineage>
        <taxon>Eukaryota</taxon>
        <taxon>Viridiplantae</taxon>
        <taxon>Streptophyta</taxon>
        <taxon>Embryophyta</taxon>
        <taxon>Tracheophyta</taxon>
        <taxon>Spermatophyta</taxon>
        <taxon>Magnoliopsida</taxon>
        <taxon>eudicotyledons</taxon>
        <taxon>Gunneridae</taxon>
        <taxon>Pentapetalae</taxon>
        <taxon>asterids</taxon>
        <taxon>lamiids</taxon>
        <taxon>Solanales</taxon>
        <taxon>Solanaceae</taxon>
        <taxon>Solanoideae</taxon>
        <taxon>Solaneae</taxon>
        <taxon>Solanum</taxon>
    </lineage>
</organism>
<dbReference type="GO" id="GO:0003676">
    <property type="term" value="F:nucleic acid binding"/>
    <property type="evidence" value="ECO:0007669"/>
    <property type="project" value="InterPro"/>
</dbReference>
<sequence>MNRKRDKDEALKRQTEWVAPRRGRKTTCSNCGILGHNARDCHKNSEEGTSNNGQVKSKKKKMDKQCDKEKKQTNERYKTQPTQDCTSDEDEGFDLDINMRSNKEKKQEKERHRTLIDEEDVEDFPLIAPQPTQDEDEDFDLDVEDDMP</sequence>
<dbReference type="Proteomes" id="UP000824120">
    <property type="component" value="Chromosome 12"/>
</dbReference>
<feature type="compositionally biased region" description="Acidic residues" evidence="2">
    <location>
        <begin position="133"/>
        <end position="148"/>
    </location>
</feature>
<feature type="region of interest" description="Disordered" evidence="2">
    <location>
        <begin position="35"/>
        <end position="148"/>
    </location>
</feature>
<feature type="region of interest" description="Disordered" evidence="2">
    <location>
        <begin position="1"/>
        <end position="22"/>
    </location>
</feature>
<feature type="compositionally biased region" description="Basic and acidic residues" evidence="2">
    <location>
        <begin position="37"/>
        <end position="46"/>
    </location>
</feature>
<dbReference type="OrthoDB" id="10448439at2759"/>
<evidence type="ECO:0000256" key="2">
    <source>
        <dbReference type="SAM" id="MobiDB-lite"/>
    </source>
</evidence>
<dbReference type="SUPFAM" id="SSF57756">
    <property type="entry name" value="Retrovirus zinc finger-like domains"/>
    <property type="match status" value="1"/>
</dbReference>
<keyword evidence="1" id="KW-0863">Zinc-finger</keyword>
<protein>
    <recommendedName>
        <fullName evidence="3">CCHC-type domain-containing protein</fullName>
    </recommendedName>
</protein>
<dbReference type="GO" id="GO:0008270">
    <property type="term" value="F:zinc ion binding"/>
    <property type="evidence" value="ECO:0007669"/>
    <property type="project" value="UniProtKB-KW"/>
</dbReference>
<dbReference type="AlphaFoldDB" id="A0A9J5W395"/>